<comment type="subcellular location">
    <subcellularLocation>
        <location evidence="1 12">Endoplasmic reticulum membrane</location>
        <topology evidence="1 12">Multi-pass membrane protein</topology>
    </subcellularLocation>
</comment>
<dbReference type="PANTHER" id="PTHR12701">
    <property type="entry name" value="BCR-ASSOCIATED PROTEIN, BAP"/>
    <property type="match status" value="1"/>
</dbReference>
<dbReference type="AlphaFoldDB" id="E3N5U9"/>
<evidence type="ECO:0000256" key="13">
    <source>
        <dbReference type="SAM" id="Coils"/>
    </source>
</evidence>
<dbReference type="OrthoDB" id="435607at2759"/>
<dbReference type="Gene3D" id="1.20.5.110">
    <property type="match status" value="1"/>
</dbReference>
<evidence type="ECO:0000256" key="1">
    <source>
        <dbReference type="ARBA" id="ARBA00004477"/>
    </source>
</evidence>
<evidence type="ECO:0000256" key="10">
    <source>
        <dbReference type="ARBA" id="ARBA00023054"/>
    </source>
</evidence>
<dbReference type="KEGG" id="crq:GCK72_016334"/>
<dbReference type="InterPro" id="IPR041672">
    <property type="entry name" value="Bap31/Bap29_C"/>
</dbReference>
<evidence type="ECO:0000259" key="15">
    <source>
        <dbReference type="Pfam" id="PF18035"/>
    </source>
</evidence>
<keyword evidence="10 13" id="KW-0175">Coiled coil</keyword>
<comment type="similarity">
    <text evidence="2 12">Belongs to the BCAP29/BCAP31 family.</text>
</comment>
<reference evidence="16" key="1">
    <citation type="submission" date="2007-07" db="EMBL/GenBank/DDBJ databases">
        <title>PCAP assembly of the Caenorhabditis remanei genome.</title>
        <authorList>
            <consortium name="The Caenorhabditis remanei Sequencing Consortium"/>
            <person name="Wilson R.K."/>
        </authorList>
    </citation>
    <scope>NUCLEOTIDE SEQUENCE [LARGE SCALE GENOMIC DNA]</scope>
    <source>
        <strain evidence="16">PB4641</strain>
    </source>
</reference>
<dbReference type="InParanoid" id="E3N5U9"/>
<dbReference type="EMBL" id="DS268534">
    <property type="protein sequence ID" value="EFO87331.1"/>
    <property type="molecule type" value="Genomic_DNA"/>
</dbReference>
<evidence type="ECO:0000313" key="16">
    <source>
        <dbReference type="EMBL" id="EFO87331.1"/>
    </source>
</evidence>
<dbReference type="Pfam" id="PF05529">
    <property type="entry name" value="Bap31"/>
    <property type="match status" value="1"/>
</dbReference>
<evidence type="ECO:0000256" key="8">
    <source>
        <dbReference type="ARBA" id="ARBA00022927"/>
    </source>
</evidence>
<dbReference type="CTD" id="9808391"/>
<evidence type="ECO:0000313" key="17">
    <source>
        <dbReference type="Proteomes" id="UP000008281"/>
    </source>
</evidence>
<keyword evidence="11 12" id="KW-0472">Membrane</keyword>
<feature type="transmembrane region" description="Helical" evidence="12">
    <location>
        <begin position="165"/>
        <end position="185"/>
    </location>
</feature>
<dbReference type="OMA" id="FMARFWN"/>
<evidence type="ECO:0000256" key="9">
    <source>
        <dbReference type="ARBA" id="ARBA00022989"/>
    </source>
</evidence>
<dbReference type="GO" id="GO:0006888">
    <property type="term" value="P:endoplasmic reticulum to Golgi vesicle-mediated transport"/>
    <property type="evidence" value="ECO:0007669"/>
    <property type="project" value="UniProtKB-UniRule"/>
</dbReference>
<keyword evidence="8 12" id="KW-0653">Protein transport</keyword>
<evidence type="ECO:0000256" key="4">
    <source>
        <dbReference type="ARBA" id="ARBA00022692"/>
    </source>
</evidence>
<keyword evidence="4 12" id="KW-0812">Transmembrane</keyword>
<name>E3N5U9_CAERE</name>
<feature type="domain" description="Bap31/Bap29 cytoplasmic coiled-coil" evidence="15">
    <location>
        <begin position="227"/>
        <end position="276"/>
    </location>
</feature>
<dbReference type="HOGENOM" id="CLU_070975_0_0_1"/>
<dbReference type="InterPro" id="IPR008417">
    <property type="entry name" value="BAP29/BAP31"/>
</dbReference>
<evidence type="ECO:0000256" key="6">
    <source>
        <dbReference type="ARBA" id="ARBA00022824"/>
    </source>
</evidence>
<gene>
    <name evidence="16" type="ORF">CRE_31422</name>
</gene>
<dbReference type="GO" id="GO:0070973">
    <property type="term" value="P:protein localization to endoplasmic reticulum exit site"/>
    <property type="evidence" value="ECO:0007669"/>
    <property type="project" value="UniProtKB-UniRule"/>
</dbReference>
<dbReference type="Pfam" id="PF18035">
    <property type="entry name" value="Bap31_Bap29_C"/>
    <property type="match status" value="1"/>
</dbReference>
<proteinExistence type="inferred from homology"/>
<keyword evidence="9 12" id="KW-1133">Transmembrane helix</keyword>
<evidence type="ECO:0000259" key="14">
    <source>
        <dbReference type="Pfam" id="PF05529"/>
    </source>
</evidence>
<evidence type="ECO:0000256" key="5">
    <source>
        <dbReference type="ARBA" id="ARBA00022703"/>
    </source>
</evidence>
<accession>E3N5U9</accession>
<dbReference type="InterPro" id="IPR040463">
    <property type="entry name" value="BAP29/BAP31_N"/>
</dbReference>
<dbReference type="GO" id="GO:0006915">
    <property type="term" value="P:apoptotic process"/>
    <property type="evidence" value="ECO:0007669"/>
    <property type="project" value="UniProtKB-KW"/>
</dbReference>
<dbReference type="GO" id="GO:0006886">
    <property type="term" value="P:intracellular protein transport"/>
    <property type="evidence" value="ECO:0007669"/>
    <property type="project" value="UniProtKB-UniRule"/>
</dbReference>
<keyword evidence="17" id="KW-1185">Reference proteome</keyword>
<feature type="coiled-coil region" evidence="13">
    <location>
        <begin position="188"/>
        <end position="256"/>
    </location>
</feature>
<dbReference type="GeneID" id="9808391"/>
<protein>
    <recommendedName>
        <fullName evidence="12">Endoplasmic reticulum transmembrane protein</fullName>
    </recommendedName>
</protein>
<dbReference type="PANTHER" id="PTHR12701:SF20">
    <property type="entry name" value="ENDOPLASMIC RETICULUM TRANSMEMBRANE PROTEIN"/>
    <property type="match status" value="1"/>
</dbReference>
<dbReference type="Proteomes" id="UP000008281">
    <property type="component" value="Unassembled WGS sequence"/>
</dbReference>
<evidence type="ECO:0000256" key="11">
    <source>
        <dbReference type="ARBA" id="ARBA00023136"/>
    </source>
</evidence>
<feature type="domain" description="BAP29/BAP31 transmembrane" evidence="14">
    <location>
        <begin position="65"/>
        <end position="197"/>
    </location>
</feature>
<feature type="transmembrane region" description="Helical" evidence="12">
    <location>
        <begin position="67"/>
        <end position="91"/>
    </location>
</feature>
<sequence>MFLHFLLAYHRTHPHNFCFFSHQFSSRLNVFPLFGRTDFCSFNYNSLRFPNFRRLTLKKSRFRRMTLQWTIVAGVLYAEIAATFILLLPWIRPTLWSKLFKSRLFTALSKHAHIYSMTFGFVLFILFADGVRETMKYNGLEDKMQRTAESDATHHMRLFRAQRNLYISGFSLLLWMVIQRIMTLLSRAAQLEAASEAAMRQAESASKTARTLMNATETSDEVADLNKQIEKLRGELKSANTDRDTLKKQSEGLQREFDRVSDLLAANDSKGDKKKD</sequence>
<dbReference type="GO" id="GO:0005789">
    <property type="term" value="C:endoplasmic reticulum membrane"/>
    <property type="evidence" value="ECO:0007669"/>
    <property type="project" value="UniProtKB-SubCell"/>
</dbReference>
<organism evidence="17">
    <name type="scientific">Caenorhabditis remanei</name>
    <name type="common">Caenorhabditis vulgaris</name>
    <dbReference type="NCBI Taxonomy" id="31234"/>
    <lineage>
        <taxon>Eukaryota</taxon>
        <taxon>Metazoa</taxon>
        <taxon>Ecdysozoa</taxon>
        <taxon>Nematoda</taxon>
        <taxon>Chromadorea</taxon>
        <taxon>Rhabditida</taxon>
        <taxon>Rhabditina</taxon>
        <taxon>Rhabditomorpha</taxon>
        <taxon>Rhabditoidea</taxon>
        <taxon>Rhabditidae</taxon>
        <taxon>Peloderinae</taxon>
        <taxon>Caenorhabditis</taxon>
    </lineage>
</organism>
<dbReference type="RefSeq" id="XP_003096201.2">
    <property type="nucleotide sequence ID" value="XM_003096153.2"/>
</dbReference>
<keyword evidence="7 12" id="KW-0931">ER-Golgi transport</keyword>
<dbReference type="FunFam" id="1.20.5.110:FF:000011">
    <property type="entry name" value="B-cell receptor-associated protein 29"/>
    <property type="match status" value="1"/>
</dbReference>
<keyword evidence="5" id="KW-0053">Apoptosis</keyword>
<evidence type="ECO:0000256" key="12">
    <source>
        <dbReference type="RuleBase" id="RU367026"/>
    </source>
</evidence>
<keyword evidence="3 12" id="KW-0813">Transport</keyword>
<comment type="function">
    <text evidence="12">May play a role in anterograde transport of membrane proteins from the endoplasmic reticulum to the Golgi.</text>
</comment>
<evidence type="ECO:0000256" key="2">
    <source>
        <dbReference type="ARBA" id="ARBA00007956"/>
    </source>
</evidence>
<evidence type="ECO:0000256" key="3">
    <source>
        <dbReference type="ARBA" id="ARBA00022448"/>
    </source>
</evidence>
<dbReference type="STRING" id="31234.E3N5U9"/>
<dbReference type="eggNOG" id="KOG1962">
    <property type="taxonomic scope" value="Eukaryota"/>
</dbReference>
<keyword evidence="6 12" id="KW-0256">Endoplasmic reticulum</keyword>
<evidence type="ECO:0000256" key="7">
    <source>
        <dbReference type="ARBA" id="ARBA00022892"/>
    </source>
</evidence>
<dbReference type="FunCoup" id="E3N5U9">
    <property type="interactions" value="2497"/>
</dbReference>
<feature type="transmembrane region" description="Helical" evidence="12">
    <location>
        <begin position="111"/>
        <end position="128"/>
    </location>
</feature>